<organism evidence="1">
    <name type="scientific">Candidatus Methanogaster sp. ANME-2c ERB4</name>
    <dbReference type="NCBI Taxonomy" id="2759911"/>
    <lineage>
        <taxon>Archaea</taxon>
        <taxon>Methanobacteriati</taxon>
        <taxon>Methanobacteriota</taxon>
        <taxon>Stenosarchaea group</taxon>
        <taxon>Methanomicrobia</taxon>
        <taxon>Methanosarcinales</taxon>
        <taxon>ANME-2 cluster</taxon>
        <taxon>Candidatus Methanogasteraceae</taxon>
        <taxon>Candidatus Methanogaster</taxon>
    </lineage>
</organism>
<evidence type="ECO:0000313" key="1">
    <source>
        <dbReference type="EMBL" id="QNO49427.1"/>
    </source>
</evidence>
<accession>A0A7G9YN43</accession>
<name>A0A7G9YN43_9EURY</name>
<dbReference type="EMBL" id="MT631379">
    <property type="protein sequence ID" value="QNO49427.1"/>
    <property type="molecule type" value="Genomic_DNA"/>
</dbReference>
<sequence>MNGLVGWPVTLDLVISGVMAICEGTMNIQSLHSELWFVTCILSEYLRFILDIMKLYSYRSLNIMICTYTECTRLFGDLIY</sequence>
<protein>
    <submittedName>
        <fullName evidence="1">Uncharacterized protein</fullName>
    </submittedName>
</protein>
<reference evidence="1" key="1">
    <citation type="submission" date="2020-06" db="EMBL/GenBank/DDBJ databases">
        <title>Unique genomic features of the anaerobic methanotrophic archaea.</title>
        <authorList>
            <person name="Chadwick G.L."/>
            <person name="Skennerton C.T."/>
            <person name="Laso-Perez R."/>
            <person name="Leu A.O."/>
            <person name="Speth D.R."/>
            <person name="Yu H."/>
            <person name="Morgan-Lang C."/>
            <person name="Hatzenpichler R."/>
            <person name="Goudeau D."/>
            <person name="Malmstrom R."/>
            <person name="Brazelton W.J."/>
            <person name="Woyke T."/>
            <person name="Hallam S.J."/>
            <person name="Tyson G.W."/>
            <person name="Wegener G."/>
            <person name="Boetius A."/>
            <person name="Orphan V."/>
        </authorList>
    </citation>
    <scope>NUCLEOTIDE SEQUENCE</scope>
</reference>
<dbReference type="AlphaFoldDB" id="A0A7G9YN43"/>
<proteinExistence type="predicted"/>
<gene>
    <name evidence="1" type="ORF">JHKIABMC_00033</name>
</gene>